<feature type="transmembrane region" description="Helical" evidence="9">
    <location>
        <begin position="279"/>
        <end position="297"/>
    </location>
</feature>
<evidence type="ECO:0000256" key="4">
    <source>
        <dbReference type="ARBA" id="ARBA00022475"/>
    </source>
</evidence>
<name>A0A2V1K3I8_9BURK</name>
<evidence type="ECO:0000256" key="9">
    <source>
        <dbReference type="SAM" id="Phobius"/>
    </source>
</evidence>
<sequence>MSSSPTELSRTLQNRHIQMIALGGAIGTGLFYGSAASIGLVGPGIILSYVIGGVIMYLIMRMLGEMVTHEPVAGALSYFAYRYWGQFPGFLAGWNYWLLYVLVSMAELSVIGIYVAYWLPDFPAWLAALIVLVTITGVNLVNVRFFGEFEFWFALVKVLAVIGMIALGIVLLGFDLAPATSGIDNLWAHGGFLPMGVHGLLLSLVVVMFSFGGTELIGITAAEAEDPKRSIPRAVRQVMWRILIFYVGALTVLMMLYPWNQVGMEGSPFVMIFSRLGMPAAPDILNLVVLTAAISVYNSGVYSNGRMLYGLAEQGNAPRIFLKLSRNHIPYVGVLFSSACTLVVVVVNYLIPEGAFMQVMAVATAAATLTWALIVLVHLRFRRAHQHNGTELSFKAPLYPYANILCLGFLLMILVLMTQLPSMRNAVWVLPVWLVVLYLGYRIRNRLALRAGSTQS</sequence>
<dbReference type="Pfam" id="PF00324">
    <property type="entry name" value="AA_permease"/>
    <property type="match status" value="1"/>
</dbReference>
<dbReference type="PANTHER" id="PTHR43495:SF4">
    <property type="entry name" value="AROMATIC AMINO ACID TRANSPORT PROTEIN AROP"/>
    <property type="match status" value="1"/>
</dbReference>
<evidence type="ECO:0000256" key="2">
    <source>
        <dbReference type="ARBA" id="ARBA00008583"/>
    </source>
</evidence>
<reference evidence="12" key="1">
    <citation type="submission" date="2018-05" db="EMBL/GenBank/DDBJ databases">
        <authorList>
            <person name="Li Y."/>
        </authorList>
    </citation>
    <scope>NUCLEOTIDE SEQUENCE [LARGE SCALE GENOMIC DNA]</scope>
    <source>
        <strain evidence="12">3d-2-2</strain>
    </source>
</reference>
<feature type="transmembrane region" description="Helical" evidence="9">
    <location>
        <begin position="398"/>
        <end position="417"/>
    </location>
</feature>
<keyword evidence="5 9" id="KW-0812">Transmembrane</keyword>
<comment type="subcellular location">
    <subcellularLocation>
        <location evidence="1">Cell membrane</location>
        <topology evidence="1">Multi-pass membrane protein</topology>
    </subcellularLocation>
</comment>
<feature type="transmembrane region" description="Helical" evidence="9">
    <location>
        <begin position="152"/>
        <end position="174"/>
    </location>
</feature>
<gene>
    <name evidence="11" type="ORF">DD235_03040</name>
</gene>
<feature type="transmembrane region" description="Helical" evidence="9">
    <location>
        <begin position="96"/>
        <end position="119"/>
    </location>
</feature>
<dbReference type="Proteomes" id="UP000245212">
    <property type="component" value="Unassembled WGS sequence"/>
</dbReference>
<evidence type="ECO:0000313" key="11">
    <source>
        <dbReference type="EMBL" id="PWF25150.1"/>
    </source>
</evidence>
<evidence type="ECO:0000256" key="3">
    <source>
        <dbReference type="ARBA" id="ARBA00022448"/>
    </source>
</evidence>
<dbReference type="RefSeq" id="WP_109060552.1">
    <property type="nucleotide sequence ID" value="NZ_QETA01000001.1"/>
</dbReference>
<feature type="domain" description="Amino acid permease/ SLC12A" evidence="10">
    <location>
        <begin position="16"/>
        <end position="447"/>
    </location>
</feature>
<feature type="transmembrane region" description="Helical" evidence="9">
    <location>
        <begin position="186"/>
        <end position="209"/>
    </location>
</feature>
<protein>
    <submittedName>
        <fullName evidence="11">Aromatic amino acid transporter AroP</fullName>
    </submittedName>
</protein>
<feature type="transmembrane region" description="Helical" evidence="9">
    <location>
        <begin position="40"/>
        <end position="60"/>
    </location>
</feature>
<feature type="transmembrane region" description="Helical" evidence="9">
    <location>
        <begin position="125"/>
        <end position="145"/>
    </location>
</feature>
<evidence type="ECO:0000256" key="5">
    <source>
        <dbReference type="ARBA" id="ARBA00022692"/>
    </source>
</evidence>
<dbReference type="InterPro" id="IPR004841">
    <property type="entry name" value="AA-permease/SLC12A_dom"/>
</dbReference>
<dbReference type="AlphaFoldDB" id="A0A2V1K3I8"/>
<keyword evidence="6" id="KW-0029">Amino-acid transport</keyword>
<evidence type="ECO:0000256" key="1">
    <source>
        <dbReference type="ARBA" id="ARBA00004651"/>
    </source>
</evidence>
<evidence type="ECO:0000256" key="6">
    <source>
        <dbReference type="ARBA" id="ARBA00022970"/>
    </source>
</evidence>
<organism evidence="11 12">
    <name type="scientific">Corticimicrobacter populi</name>
    <dbReference type="NCBI Taxonomy" id="2175229"/>
    <lineage>
        <taxon>Bacteria</taxon>
        <taxon>Pseudomonadati</taxon>
        <taxon>Pseudomonadota</taxon>
        <taxon>Betaproteobacteria</taxon>
        <taxon>Burkholderiales</taxon>
        <taxon>Alcaligenaceae</taxon>
        <taxon>Corticimicrobacter</taxon>
    </lineage>
</organism>
<dbReference type="Gene3D" id="1.20.1740.10">
    <property type="entry name" value="Amino acid/polyamine transporter I"/>
    <property type="match status" value="1"/>
</dbReference>
<dbReference type="GO" id="GO:0005886">
    <property type="term" value="C:plasma membrane"/>
    <property type="evidence" value="ECO:0007669"/>
    <property type="project" value="UniProtKB-SubCell"/>
</dbReference>
<comment type="similarity">
    <text evidence="2">Belongs to the amino acid-polyamine-organocation (APC) superfamily. Amino acid transporter (AAT) (TC 2.A.3.1) family.</text>
</comment>
<feature type="transmembrane region" description="Helical" evidence="9">
    <location>
        <begin position="329"/>
        <end position="351"/>
    </location>
</feature>
<evidence type="ECO:0000256" key="7">
    <source>
        <dbReference type="ARBA" id="ARBA00022989"/>
    </source>
</evidence>
<feature type="transmembrane region" description="Helical" evidence="9">
    <location>
        <begin position="238"/>
        <end position="259"/>
    </location>
</feature>
<dbReference type="GO" id="GO:0055085">
    <property type="term" value="P:transmembrane transport"/>
    <property type="evidence" value="ECO:0007669"/>
    <property type="project" value="InterPro"/>
</dbReference>
<accession>A0A2V1K3I8</accession>
<keyword evidence="12" id="KW-1185">Reference proteome</keyword>
<dbReference type="GO" id="GO:0006865">
    <property type="term" value="P:amino acid transport"/>
    <property type="evidence" value="ECO:0007669"/>
    <property type="project" value="UniProtKB-KW"/>
</dbReference>
<evidence type="ECO:0000256" key="8">
    <source>
        <dbReference type="ARBA" id="ARBA00023136"/>
    </source>
</evidence>
<dbReference type="PIRSF" id="PIRSF006060">
    <property type="entry name" value="AA_transporter"/>
    <property type="match status" value="1"/>
</dbReference>
<feature type="transmembrane region" description="Helical" evidence="9">
    <location>
        <begin position="357"/>
        <end position="377"/>
    </location>
</feature>
<comment type="caution">
    <text evidence="11">The sequence shown here is derived from an EMBL/GenBank/DDBJ whole genome shotgun (WGS) entry which is preliminary data.</text>
</comment>
<keyword evidence="8 9" id="KW-0472">Membrane</keyword>
<dbReference type="PANTHER" id="PTHR43495">
    <property type="entry name" value="GABA PERMEASE"/>
    <property type="match status" value="1"/>
</dbReference>
<keyword evidence="4" id="KW-1003">Cell membrane</keyword>
<keyword evidence="3" id="KW-0813">Transport</keyword>
<feature type="transmembrane region" description="Helical" evidence="9">
    <location>
        <begin position="423"/>
        <end position="441"/>
    </location>
</feature>
<evidence type="ECO:0000313" key="12">
    <source>
        <dbReference type="Proteomes" id="UP000245212"/>
    </source>
</evidence>
<proteinExistence type="inferred from homology"/>
<evidence type="ECO:0000259" key="10">
    <source>
        <dbReference type="Pfam" id="PF00324"/>
    </source>
</evidence>
<dbReference type="FunFam" id="1.20.1740.10:FF:000001">
    <property type="entry name" value="Amino acid permease"/>
    <property type="match status" value="1"/>
</dbReference>
<dbReference type="EMBL" id="QETA01000001">
    <property type="protein sequence ID" value="PWF25150.1"/>
    <property type="molecule type" value="Genomic_DNA"/>
</dbReference>
<keyword evidence="7 9" id="KW-1133">Transmembrane helix</keyword>